<dbReference type="Proteomes" id="UP001627284">
    <property type="component" value="Unassembled WGS sequence"/>
</dbReference>
<keyword evidence="2" id="KW-1185">Reference proteome</keyword>
<gene>
    <name evidence="1" type="ORF">AABB24_022319</name>
</gene>
<dbReference type="PANTHER" id="PTHR37244">
    <property type="entry name" value="NADP-SPECIFIC GLUTAMATE DEHYDROGENASE"/>
    <property type="match status" value="1"/>
</dbReference>
<proteinExistence type="predicted"/>
<protein>
    <submittedName>
        <fullName evidence="1">Uncharacterized protein</fullName>
    </submittedName>
</protein>
<comment type="caution">
    <text evidence="1">The sequence shown here is derived from an EMBL/GenBank/DDBJ whole genome shotgun (WGS) entry which is preliminary data.</text>
</comment>
<evidence type="ECO:0000313" key="2">
    <source>
        <dbReference type="Proteomes" id="UP001627284"/>
    </source>
</evidence>
<evidence type="ECO:0000313" key="1">
    <source>
        <dbReference type="EMBL" id="KAL3349125.1"/>
    </source>
</evidence>
<sequence>MSVLLEINGCLIPASDTVSITLRRDRVDKGSSEVTYVSTDNVRVFGTVKFEVHEEKEELILCGSLERVEGTCLLGIMVMGLGDVWIVTMRRLLGVVDQCFFNQRLGFRRHRLRFT</sequence>
<dbReference type="EMBL" id="JBJKTR010000013">
    <property type="protein sequence ID" value="KAL3349125.1"/>
    <property type="molecule type" value="Genomic_DNA"/>
</dbReference>
<name>A0ABD2SZ82_9SOLN</name>
<dbReference type="EMBL" id="JBJKTR010000013">
    <property type="protein sequence ID" value="KAL3349124.1"/>
    <property type="molecule type" value="Genomic_DNA"/>
</dbReference>
<reference evidence="1 2" key="1">
    <citation type="submission" date="2024-05" db="EMBL/GenBank/DDBJ databases">
        <title>De novo assembly of an allotetraploid wild potato.</title>
        <authorList>
            <person name="Hosaka A.J."/>
        </authorList>
    </citation>
    <scope>NUCLEOTIDE SEQUENCE [LARGE SCALE GENOMIC DNA]</scope>
    <source>
        <tissue evidence="1">Young leaves</tissue>
    </source>
</reference>
<organism evidence="1 2">
    <name type="scientific">Solanum stoloniferum</name>
    <dbReference type="NCBI Taxonomy" id="62892"/>
    <lineage>
        <taxon>Eukaryota</taxon>
        <taxon>Viridiplantae</taxon>
        <taxon>Streptophyta</taxon>
        <taxon>Embryophyta</taxon>
        <taxon>Tracheophyta</taxon>
        <taxon>Spermatophyta</taxon>
        <taxon>Magnoliopsida</taxon>
        <taxon>eudicotyledons</taxon>
        <taxon>Gunneridae</taxon>
        <taxon>Pentapetalae</taxon>
        <taxon>asterids</taxon>
        <taxon>lamiids</taxon>
        <taxon>Solanales</taxon>
        <taxon>Solanaceae</taxon>
        <taxon>Solanoideae</taxon>
        <taxon>Solaneae</taxon>
        <taxon>Solanum</taxon>
    </lineage>
</organism>
<dbReference type="PANTHER" id="PTHR37244:SF1">
    <property type="entry name" value="NADP-SPECIFIC GLUTAMATE DEHYDROGENASE"/>
    <property type="match status" value="1"/>
</dbReference>
<accession>A0ABD2SZ82</accession>
<dbReference type="AlphaFoldDB" id="A0ABD2SZ82"/>